<keyword evidence="3" id="KW-1185">Reference proteome</keyword>
<dbReference type="Proteomes" id="UP000019202">
    <property type="component" value="Unassembled WGS sequence"/>
</dbReference>
<name>W1IVL5_9GAMM</name>
<evidence type="ECO:0000313" key="3">
    <source>
        <dbReference type="Proteomes" id="UP000019202"/>
    </source>
</evidence>
<organism evidence="2 3">
    <name type="scientific">Xenorhabdus szentirmaii DSM 16338</name>
    <dbReference type="NCBI Taxonomy" id="1427518"/>
    <lineage>
        <taxon>Bacteria</taxon>
        <taxon>Pseudomonadati</taxon>
        <taxon>Pseudomonadota</taxon>
        <taxon>Gammaproteobacteria</taxon>
        <taxon>Enterobacterales</taxon>
        <taxon>Morganellaceae</taxon>
        <taxon>Xenorhabdus</taxon>
    </lineage>
</organism>
<gene>
    <name evidence="2" type="ORF">XSR1_160083</name>
</gene>
<keyword evidence="1" id="KW-0812">Transmembrane</keyword>
<feature type="transmembrane region" description="Helical" evidence="1">
    <location>
        <begin position="45"/>
        <end position="67"/>
    </location>
</feature>
<protein>
    <recommendedName>
        <fullName evidence="4">Inner membrane protein</fullName>
    </recommendedName>
</protein>
<accession>W1IVL5</accession>
<dbReference type="EMBL" id="CBXF010000068">
    <property type="protein sequence ID" value="CDL81868.1"/>
    <property type="molecule type" value="Genomic_DNA"/>
</dbReference>
<keyword evidence="1" id="KW-0472">Membrane</keyword>
<dbReference type="AlphaFoldDB" id="W1IVL5"/>
<proteinExistence type="predicted"/>
<evidence type="ECO:0000256" key="1">
    <source>
        <dbReference type="SAM" id="Phobius"/>
    </source>
</evidence>
<reference evidence="2" key="1">
    <citation type="submission" date="2013-11" db="EMBL/GenBank/DDBJ databases">
        <title>Draft genome sequence and annotation of the entomopathogenic bacteria, Xenorhabdus cabanillasi strain JM26 and Xenorhabdus szentirmai strain DSM 16338.</title>
        <authorList>
            <person name="Gualtieri M."/>
            <person name="Ogier J.C."/>
            <person name="Pages S."/>
            <person name="Givaudan A."/>
            <person name="Gaudriault S."/>
        </authorList>
    </citation>
    <scope>NUCLEOTIDE SEQUENCE [LARGE SCALE GENOMIC DNA]</scope>
    <source>
        <strain evidence="2">DSM 16338</strain>
    </source>
</reference>
<sequence>MNIKIRLFIIFTLGIGFVIYGIPHFSPEKEVTRIPRVLYPLYEQFGTAGLGVVLMAIGVFCMLYAIFTYKRMK</sequence>
<evidence type="ECO:0008006" key="4">
    <source>
        <dbReference type="Google" id="ProtNLM"/>
    </source>
</evidence>
<comment type="caution">
    <text evidence="2">The sequence shown here is derived from an EMBL/GenBank/DDBJ whole genome shotgun (WGS) entry which is preliminary data.</text>
</comment>
<keyword evidence="1" id="KW-1133">Transmembrane helix</keyword>
<evidence type="ECO:0000313" key="2">
    <source>
        <dbReference type="EMBL" id="CDL81868.1"/>
    </source>
</evidence>
<feature type="transmembrane region" description="Helical" evidence="1">
    <location>
        <begin position="7"/>
        <end position="25"/>
    </location>
</feature>